<proteinExistence type="predicted"/>
<evidence type="ECO:0000313" key="3">
    <source>
        <dbReference type="EMBL" id="RSH95537.1"/>
    </source>
</evidence>
<dbReference type="PANTHER" id="PTHR43863:SF2">
    <property type="entry name" value="MALTASE-GLUCOAMYLASE"/>
    <property type="match status" value="1"/>
</dbReference>
<accession>A0A427YWR0</accession>
<evidence type="ECO:0000259" key="1">
    <source>
        <dbReference type="Pfam" id="PF17137"/>
    </source>
</evidence>
<name>A0A427YWR0_9TREE</name>
<feature type="domain" description="Glycosyl hydrolase family 31 C-terminal" evidence="2">
    <location>
        <begin position="33"/>
        <end position="122"/>
    </location>
</feature>
<organism evidence="3 4">
    <name type="scientific">Saitozyma podzolica</name>
    <dbReference type="NCBI Taxonomy" id="1890683"/>
    <lineage>
        <taxon>Eukaryota</taxon>
        <taxon>Fungi</taxon>
        <taxon>Dikarya</taxon>
        <taxon>Basidiomycota</taxon>
        <taxon>Agaricomycotina</taxon>
        <taxon>Tremellomycetes</taxon>
        <taxon>Tremellales</taxon>
        <taxon>Trimorphomycetaceae</taxon>
        <taxon>Saitozyma</taxon>
    </lineage>
</organism>
<dbReference type="PANTHER" id="PTHR43863">
    <property type="entry name" value="HYDROLASE, PUTATIVE (AFU_ORTHOLOGUE AFUA_1G03140)-RELATED"/>
    <property type="match status" value="1"/>
</dbReference>
<evidence type="ECO:0000259" key="2">
    <source>
        <dbReference type="Pfam" id="PF21365"/>
    </source>
</evidence>
<comment type="caution">
    <text evidence="3">The sequence shown here is derived from an EMBL/GenBank/DDBJ whole genome shotgun (WGS) entry which is preliminary data.</text>
</comment>
<dbReference type="AlphaFoldDB" id="A0A427YWR0"/>
<dbReference type="InterPro" id="IPR051816">
    <property type="entry name" value="Glycosyl_Hydrolase_31"/>
</dbReference>
<dbReference type="Pfam" id="PF17137">
    <property type="entry name" value="DUF5110"/>
    <property type="match status" value="1"/>
</dbReference>
<protein>
    <submittedName>
        <fullName evidence="3">Uncharacterized protein</fullName>
    </submittedName>
</protein>
<dbReference type="InterPro" id="IPR013780">
    <property type="entry name" value="Glyco_hydro_b"/>
</dbReference>
<dbReference type="InterPro" id="IPR033403">
    <property type="entry name" value="DUF5110"/>
</dbReference>
<evidence type="ECO:0000313" key="4">
    <source>
        <dbReference type="Proteomes" id="UP000279259"/>
    </source>
</evidence>
<feature type="domain" description="DUF5110" evidence="1">
    <location>
        <begin position="145"/>
        <end position="205"/>
    </location>
</feature>
<dbReference type="STRING" id="1890683.A0A427YWR0"/>
<dbReference type="Gene3D" id="3.20.20.80">
    <property type="entry name" value="Glycosidases"/>
    <property type="match status" value="1"/>
</dbReference>
<dbReference type="EMBL" id="RSCD01000001">
    <property type="protein sequence ID" value="RSH95537.1"/>
    <property type="molecule type" value="Genomic_DNA"/>
</dbReference>
<dbReference type="Proteomes" id="UP000279259">
    <property type="component" value="Unassembled WGS sequence"/>
</dbReference>
<dbReference type="InterPro" id="IPR048395">
    <property type="entry name" value="Glyco_hydro_31_C"/>
</dbReference>
<dbReference type="OrthoDB" id="1334205at2759"/>
<reference evidence="3 4" key="1">
    <citation type="submission" date="2018-11" db="EMBL/GenBank/DDBJ databases">
        <title>Genome sequence of Saitozyma podzolica DSM 27192.</title>
        <authorList>
            <person name="Aliyu H."/>
            <person name="Gorte O."/>
            <person name="Ochsenreither K."/>
        </authorList>
    </citation>
    <scope>NUCLEOTIDE SEQUENCE [LARGE SCALE GENOMIC DNA]</scope>
    <source>
        <strain evidence="3 4">DSM 27192</strain>
    </source>
</reference>
<dbReference type="SUPFAM" id="SSF51011">
    <property type="entry name" value="Glycosyl hydrolase domain"/>
    <property type="match status" value="1"/>
</dbReference>
<sequence length="325" mass="35294">MCQSIVTKNLQYRHRLVPYLYSGAVRAASDHKNVVEPLYYDFPETPEAYMFKNQFFFGSELMVVPITAPADKATTLAQAKGWLPPGRWVDIFSGTVYDGDRVLSFHRTMEEYPVFAKEGAIIPLDGRDGSAIDNGCGIPHSIEIILVVGANGSFDLMEDDGTGAGIEDVTFTTTPIRYDQTAGTLTIGPSENPLLNERTWSVRLVSYYPVGDVSLQVDSLVVIPAPVTELGVLPLGKFSTSSTITLTLPHAPQLYSVDHMPHIFKLLGAAQIGIDLKGTVWNALKGASDGEKASKIRALSRLNATEASGAMKSAIEELLLADLRC</sequence>
<dbReference type="Pfam" id="PF21365">
    <property type="entry name" value="Glyco_hydro_31_3rd"/>
    <property type="match status" value="1"/>
</dbReference>
<gene>
    <name evidence="3" type="ORF">EHS25_000629</name>
</gene>
<keyword evidence="4" id="KW-1185">Reference proteome</keyword>
<dbReference type="Gene3D" id="2.60.40.1180">
    <property type="entry name" value="Golgi alpha-mannosidase II"/>
    <property type="match status" value="2"/>
</dbReference>